<organism evidence="4">
    <name type="scientific">Perkinsus marinus (strain ATCC 50983 / TXsc)</name>
    <dbReference type="NCBI Taxonomy" id="423536"/>
    <lineage>
        <taxon>Eukaryota</taxon>
        <taxon>Sar</taxon>
        <taxon>Alveolata</taxon>
        <taxon>Perkinsozoa</taxon>
        <taxon>Perkinsea</taxon>
        <taxon>Perkinsida</taxon>
        <taxon>Perkinsidae</taxon>
        <taxon>Perkinsus</taxon>
    </lineage>
</organism>
<name>C5LNB9_PERM5</name>
<feature type="transmembrane region" description="Helical" evidence="2">
    <location>
        <begin position="26"/>
        <end position="46"/>
    </location>
</feature>
<reference evidence="3 4" key="1">
    <citation type="submission" date="2008-07" db="EMBL/GenBank/DDBJ databases">
        <authorList>
            <person name="El-Sayed N."/>
            <person name="Caler E."/>
            <person name="Inman J."/>
            <person name="Amedeo P."/>
            <person name="Hass B."/>
            <person name="Wortman J."/>
        </authorList>
    </citation>
    <scope>NUCLEOTIDE SEQUENCE [LARGE SCALE GENOMIC DNA]</scope>
    <source>
        <strain evidence="4">ATCC 50983 / TXsc</strain>
    </source>
</reference>
<evidence type="ECO:0000256" key="2">
    <source>
        <dbReference type="SAM" id="Phobius"/>
    </source>
</evidence>
<dbReference type="Proteomes" id="UP000007800">
    <property type="component" value="Unassembled WGS sequence"/>
</dbReference>
<evidence type="ECO:0000313" key="4">
    <source>
        <dbReference type="Proteomes" id="UP000007800"/>
    </source>
</evidence>
<proteinExistence type="predicted"/>
<feature type="region of interest" description="Disordered" evidence="1">
    <location>
        <begin position="185"/>
        <end position="229"/>
    </location>
</feature>
<dbReference type="EMBL" id="GG683752">
    <property type="protein sequence ID" value="EER01774.1"/>
    <property type="molecule type" value="Genomic_DNA"/>
</dbReference>
<keyword evidence="2" id="KW-0472">Membrane</keyword>
<dbReference type="OMA" id="CVDREIG"/>
<feature type="transmembrane region" description="Helical" evidence="2">
    <location>
        <begin position="58"/>
        <end position="75"/>
    </location>
</feature>
<gene>
    <name evidence="3" type="ORF">Pmar_PMAR027045</name>
</gene>
<feature type="transmembrane region" description="Helical" evidence="2">
    <location>
        <begin position="81"/>
        <end position="102"/>
    </location>
</feature>
<evidence type="ECO:0000313" key="3">
    <source>
        <dbReference type="EMBL" id="EER01774.1"/>
    </source>
</evidence>
<keyword evidence="4" id="KW-1185">Reference proteome</keyword>
<dbReference type="GeneID" id="9040356"/>
<dbReference type="RefSeq" id="XP_002769056.1">
    <property type="nucleotide sequence ID" value="XM_002769010.1"/>
</dbReference>
<dbReference type="OrthoDB" id="10402693at2759"/>
<sequence>GSVYKLDLRPMVASGNNANDIGSSPILILIIVALTLFFTFGALMALRAPAGSKWRAIILPKMGIIFCSLLVWFVFTGSDVYTVLILCIPVAGPMFAALWLWYRDRRQKRRSKKVAEKLAQAARDESLFVDVEDGDGFRLIDRSRDYPRPPGRSGSYDSDCSSEIRMRELSDDDDFDDDKKERFMSVDTDYEDPDDGSEVSASSSPRSKQVRFAGLPELSSRSVNVGEGGGDETKKLWEGYYVKRRPWGNYASQRVNFTVRLA</sequence>
<dbReference type="AlphaFoldDB" id="C5LNB9"/>
<feature type="non-terminal residue" evidence="3">
    <location>
        <position position="1"/>
    </location>
</feature>
<protein>
    <submittedName>
        <fullName evidence="3">Uncharacterized protein</fullName>
    </submittedName>
</protein>
<keyword evidence="2" id="KW-1133">Transmembrane helix</keyword>
<keyword evidence="2" id="KW-0812">Transmembrane</keyword>
<feature type="compositionally biased region" description="Acidic residues" evidence="1">
    <location>
        <begin position="188"/>
        <end position="197"/>
    </location>
</feature>
<dbReference type="InParanoid" id="C5LNB9"/>
<evidence type="ECO:0000256" key="1">
    <source>
        <dbReference type="SAM" id="MobiDB-lite"/>
    </source>
</evidence>
<accession>C5LNB9</accession>
<feature type="non-terminal residue" evidence="3">
    <location>
        <position position="262"/>
    </location>
</feature>
<feature type="region of interest" description="Disordered" evidence="1">
    <location>
        <begin position="141"/>
        <end position="161"/>
    </location>
</feature>